<dbReference type="AlphaFoldDB" id="A0A432GUN2"/>
<name>A0A432GUN2_9DELT</name>
<evidence type="ECO:0000256" key="1">
    <source>
        <dbReference type="ARBA" id="ARBA00022450"/>
    </source>
</evidence>
<dbReference type="Pfam" id="PF00550">
    <property type="entry name" value="PP-binding"/>
    <property type="match status" value="4"/>
</dbReference>
<gene>
    <name evidence="5" type="ORF">DSY93_10985</name>
</gene>
<dbReference type="InterPro" id="IPR036736">
    <property type="entry name" value="ACP-like_sf"/>
</dbReference>
<feature type="domain" description="Carrier" evidence="4">
    <location>
        <begin position="333"/>
        <end position="413"/>
    </location>
</feature>
<accession>A0A432GUN2</accession>
<sequence>MMAIVSEKTGYPQEMLELGMDLESDLGIDSIKRVEILGAVQDKIPALPEVPGDDLAEMRTLGEIVAHLQSKLGTDDSALQTAGTLTSEITAAASAASSSGVSAEDITAAMMAIVGEKTGYPLEMLEPGMDMESDLGIDSIKRVEILGAVKDKIPELPEVPGDELAEMRTLGQIIDHLKSKIGRDVSEASREIPSTVAIPDSELNTQNPTPDTGQDPGPVFMSIISEKTGYPTEMLELGMDMEADLGIDSIKRVEIMWSLQEQFEDLPQIGANEVAELRTVGQIIEHIKSLLPASGGEAVVLKSNLDLEPAPLSVSAGSPGGNGNGSGAVSSDPVPGEIAPALLAIIGEKTGYPAEMLELGMDMEADLGIDSIKRVEIMWSLQEQLPHLPQVRGSEMSELRTLKEIVDHLGSLAPSETAGTTIIPAPVSTDSDSVKKNS</sequence>
<dbReference type="SUPFAM" id="SSF47336">
    <property type="entry name" value="ACP-like"/>
    <property type="match status" value="4"/>
</dbReference>
<reference evidence="5 6" key="1">
    <citation type="submission" date="2018-06" db="EMBL/GenBank/DDBJ databases">
        <title>Combined omics and stable isotope probing to characterize newly discovered Mariana Back-Arc vent microbial communities.</title>
        <authorList>
            <person name="Trembath-Reichert E."/>
            <person name="Huber J.A."/>
        </authorList>
    </citation>
    <scope>NUCLEOTIDE SEQUENCE [LARGE SCALE GENOMIC DNA]</scope>
    <source>
        <strain evidence="5">MAG 151</strain>
    </source>
</reference>
<evidence type="ECO:0000313" key="5">
    <source>
        <dbReference type="EMBL" id="RTZ87273.1"/>
    </source>
</evidence>
<dbReference type="GO" id="GO:0000036">
    <property type="term" value="F:acyl carrier activity"/>
    <property type="evidence" value="ECO:0007669"/>
    <property type="project" value="TreeGrafter"/>
</dbReference>
<organism evidence="5 6">
    <name type="scientific">SAR324 cluster bacterium</name>
    <dbReference type="NCBI Taxonomy" id="2024889"/>
    <lineage>
        <taxon>Bacteria</taxon>
        <taxon>Deltaproteobacteria</taxon>
        <taxon>SAR324 cluster</taxon>
    </lineage>
</organism>
<dbReference type="Gene3D" id="1.10.1200.10">
    <property type="entry name" value="ACP-like"/>
    <property type="match status" value="4"/>
</dbReference>
<dbReference type="PROSITE" id="PS50075">
    <property type="entry name" value="CARRIER"/>
    <property type="match status" value="4"/>
</dbReference>
<evidence type="ECO:0000256" key="3">
    <source>
        <dbReference type="SAM" id="MobiDB-lite"/>
    </source>
</evidence>
<feature type="domain" description="Carrier" evidence="4">
    <location>
        <begin position="1"/>
        <end position="72"/>
    </location>
</feature>
<dbReference type="GO" id="GO:0000035">
    <property type="term" value="F:acyl binding"/>
    <property type="evidence" value="ECO:0007669"/>
    <property type="project" value="TreeGrafter"/>
</dbReference>
<dbReference type="PANTHER" id="PTHR20863:SF76">
    <property type="entry name" value="CARRIER DOMAIN-CONTAINING PROTEIN"/>
    <property type="match status" value="1"/>
</dbReference>
<feature type="region of interest" description="Disordered" evidence="3">
    <location>
        <begin position="312"/>
        <end position="333"/>
    </location>
</feature>
<evidence type="ECO:0000259" key="4">
    <source>
        <dbReference type="PROSITE" id="PS50075"/>
    </source>
</evidence>
<evidence type="ECO:0000313" key="6">
    <source>
        <dbReference type="Proteomes" id="UP000288322"/>
    </source>
</evidence>
<dbReference type="InterPro" id="IPR003231">
    <property type="entry name" value="ACP"/>
</dbReference>
<proteinExistence type="predicted"/>
<keyword evidence="2" id="KW-0597">Phosphoprotein</keyword>
<dbReference type="PANTHER" id="PTHR20863">
    <property type="entry name" value="ACYL CARRIER PROTEIN"/>
    <property type="match status" value="1"/>
</dbReference>
<dbReference type="Proteomes" id="UP000288322">
    <property type="component" value="Unassembled WGS sequence"/>
</dbReference>
<comment type="caution">
    <text evidence="5">The sequence shown here is derived from an EMBL/GenBank/DDBJ whole genome shotgun (WGS) entry which is preliminary data.</text>
</comment>
<dbReference type="EMBL" id="QNZH01000298">
    <property type="protein sequence ID" value="RTZ87273.1"/>
    <property type="molecule type" value="Genomic_DNA"/>
</dbReference>
<feature type="domain" description="Carrier" evidence="4">
    <location>
        <begin position="214"/>
        <end position="291"/>
    </location>
</feature>
<feature type="region of interest" description="Disordered" evidence="3">
    <location>
        <begin position="417"/>
        <end position="438"/>
    </location>
</feature>
<keyword evidence="1" id="KW-0596">Phosphopantetheine</keyword>
<dbReference type="InterPro" id="IPR009081">
    <property type="entry name" value="PP-bd_ACP"/>
</dbReference>
<feature type="domain" description="Carrier" evidence="4">
    <location>
        <begin position="101"/>
        <end position="181"/>
    </location>
</feature>
<evidence type="ECO:0000256" key="2">
    <source>
        <dbReference type="ARBA" id="ARBA00022553"/>
    </source>
</evidence>
<protein>
    <recommendedName>
        <fullName evidence="4">Carrier domain-containing protein</fullName>
    </recommendedName>
</protein>